<name>A0A6M3WWM2_PTELU</name>
<keyword evidence="1" id="KW-0802">TPR repeat</keyword>
<accession>A0A6M3WWM2</accession>
<geneLocation type="chloroplast" evidence="2"/>
<evidence type="ECO:0000256" key="1">
    <source>
        <dbReference type="PROSITE-ProRule" id="PRU00339"/>
    </source>
</evidence>
<feature type="repeat" description="TPR" evidence="1">
    <location>
        <begin position="78"/>
        <end position="111"/>
    </location>
</feature>
<dbReference type="Gene3D" id="1.25.40.10">
    <property type="entry name" value="Tetratricopeptide repeat domain"/>
    <property type="match status" value="1"/>
</dbReference>
<keyword evidence="2" id="KW-0150">Chloroplast</keyword>
<protein>
    <submittedName>
        <fullName evidence="2">Ycf37</fullName>
    </submittedName>
</protein>
<keyword evidence="2" id="KW-0934">Plastid</keyword>
<proteinExistence type="predicted"/>
<dbReference type="SUPFAM" id="SSF48452">
    <property type="entry name" value="TPR-like"/>
    <property type="match status" value="1"/>
</dbReference>
<reference evidence="2" key="1">
    <citation type="journal article" date="2020" name="J. Phycol.">
        <title>The Organelle Genomes in the Photosynthetic Red Algal Parasite Pterocladiophila hemisphaerica (Florideophyceae, Rhodophyta) Have Elevated Substitution Rates and Extreme Gene Loss in the Plastid Genome.</title>
        <authorList>
            <person name="Preuss M."/>
            <person name="Verbruggen H."/>
            <person name="Zuccarello G.C."/>
        </authorList>
    </citation>
    <scope>NUCLEOTIDE SEQUENCE</scope>
</reference>
<dbReference type="InterPro" id="IPR019734">
    <property type="entry name" value="TPR_rpt"/>
</dbReference>
<gene>
    <name evidence="2" type="primary">ycf37</name>
</gene>
<dbReference type="InterPro" id="IPR011990">
    <property type="entry name" value="TPR-like_helical_dom_sf"/>
</dbReference>
<sequence>MIIFIYLALTIPICYILTREIYSIYKDIILSNINTNNNYKIFVEKQDILRLAQVHLKRKKWLSCILIIEKFTNNNKRIELYNCLGFCYLSTDFYNTAEYYYDKTLKIHPLNTIALHNLMNIYKSKKINKQIKSKKILQQIKLIEEKNA</sequence>
<dbReference type="AlphaFoldDB" id="A0A6M3WWM2"/>
<evidence type="ECO:0000313" key="2">
    <source>
        <dbReference type="EMBL" id="QJH88217.1"/>
    </source>
</evidence>
<organism evidence="2">
    <name type="scientific">Pterocladia lucida</name>
    <name type="common">Red seaweed</name>
    <name type="synonym">Fucus lucidus</name>
    <dbReference type="NCBI Taxonomy" id="31408"/>
    <lineage>
        <taxon>Eukaryota</taxon>
        <taxon>Rhodophyta</taxon>
        <taxon>Florideophyceae</taxon>
        <taxon>Rhodymeniophycidae</taxon>
        <taxon>Gelidiales</taxon>
        <taxon>Pterocladiaceae</taxon>
        <taxon>Pterocladia</taxon>
    </lineage>
</organism>
<dbReference type="EMBL" id="MT117916">
    <property type="protein sequence ID" value="QJH88217.1"/>
    <property type="molecule type" value="Genomic_DNA"/>
</dbReference>
<dbReference type="PROSITE" id="PS50005">
    <property type="entry name" value="TPR"/>
    <property type="match status" value="1"/>
</dbReference>